<feature type="domain" description="Cytochrome c" evidence="7">
    <location>
        <begin position="260"/>
        <end position="348"/>
    </location>
</feature>
<evidence type="ECO:0000256" key="1">
    <source>
        <dbReference type="ARBA" id="ARBA00022448"/>
    </source>
</evidence>
<dbReference type="GO" id="GO:0046872">
    <property type="term" value="F:metal ion binding"/>
    <property type="evidence" value="ECO:0007669"/>
    <property type="project" value="UniProtKB-KW"/>
</dbReference>
<keyword evidence="4" id="KW-0249">Electron transport</keyword>
<keyword evidence="3 6" id="KW-0479">Metal-binding</keyword>
<dbReference type="InterPro" id="IPR009056">
    <property type="entry name" value="Cyt_c-like_dom"/>
</dbReference>
<name>A0A518HNE6_9BACT</name>
<dbReference type="GO" id="GO:0020037">
    <property type="term" value="F:heme binding"/>
    <property type="evidence" value="ECO:0007669"/>
    <property type="project" value="InterPro"/>
</dbReference>
<evidence type="ECO:0000256" key="4">
    <source>
        <dbReference type="ARBA" id="ARBA00022982"/>
    </source>
</evidence>
<evidence type="ECO:0000256" key="6">
    <source>
        <dbReference type="PROSITE-ProRule" id="PRU00433"/>
    </source>
</evidence>
<dbReference type="PANTHER" id="PTHR33751:SF9">
    <property type="entry name" value="CYTOCHROME C4"/>
    <property type="match status" value="1"/>
</dbReference>
<dbReference type="AlphaFoldDB" id="A0A518HNE6"/>
<dbReference type="Gene3D" id="1.10.760.10">
    <property type="entry name" value="Cytochrome c-like domain"/>
    <property type="match status" value="3"/>
</dbReference>
<dbReference type="SUPFAM" id="SSF46626">
    <property type="entry name" value="Cytochrome c"/>
    <property type="match status" value="3"/>
</dbReference>
<dbReference type="GO" id="GO:0009055">
    <property type="term" value="F:electron transfer activity"/>
    <property type="evidence" value="ECO:0007669"/>
    <property type="project" value="InterPro"/>
</dbReference>
<dbReference type="PROSITE" id="PS51007">
    <property type="entry name" value="CYTC"/>
    <property type="match status" value="3"/>
</dbReference>
<organism evidence="8 9">
    <name type="scientific">Stieleria neptunia</name>
    <dbReference type="NCBI Taxonomy" id="2527979"/>
    <lineage>
        <taxon>Bacteria</taxon>
        <taxon>Pseudomonadati</taxon>
        <taxon>Planctomycetota</taxon>
        <taxon>Planctomycetia</taxon>
        <taxon>Pirellulales</taxon>
        <taxon>Pirellulaceae</taxon>
        <taxon>Stieleria</taxon>
    </lineage>
</organism>
<feature type="domain" description="Cytochrome c" evidence="7">
    <location>
        <begin position="68"/>
        <end position="154"/>
    </location>
</feature>
<evidence type="ECO:0000256" key="5">
    <source>
        <dbReference type="ARBA" id="ARBA00023004"/>
    </source>
</evidence>
<dbReference type="EMBL" id="CP037423">
    <property type="protein sequence ID" value="QDV42382.1"/>
    <property type="molecule type" value="Genomic_DNA"/>
</dbReference>
<feature type="domain" description="Cytochrome c" evidence="7">
    <location>
        <begin position="168"/>
        <end position="248"/>
    </location>
</feature>
<sequence>MKDFLKKIALLGLVLAVIGLLVLVSGIMPVKASSGHWPITRWILGFASDRSVAFHSNGTEVPPLDEPGMLTLGAGIYQSNCKWCHGRPGLPSPPVPAAMTPAPPYLPDVLHELEPSEMFYIVKHGIKFTGMPAWPTRQRDDEIWPLVAFLKQFSKMSVAEYQDLVHVTENSDAPAIVTEACAVCHAADGMGRDNARVPILAGQNEVYLRESLQAFAKGDRHSGVMEPIAARLSQPEIVAAAKWYAGQQPTMPDRSDLDAEEIRAGRKLISQQDDSLKVAACSECHGVWNDPSYPVLAGQPAEFLSRQLTLFRKRSRGGAGSGNLMHKIADAIDEEQSQQIASYFASLTRDPTGEDE</sequence>
<dbReference type="Proteomes" id="UP000319004">
    <property type="component" value="Chromosome"/>
</dbReference>
<evidence type="ECO:0000256" key="3">
    <source>
        <dbReference type="ARBA" id="ARBA00022723"/>
    </source>
</evidence>
<protein>
    <submittedName>
        <fullName evidence="8">Cytochrome c-552</fullName>
    </submittedName>
</protein>
<keyword evidence="9" id="KW-1185">Reference proteome</keyword>
<evidence type="ECO:0000313" key="9">
    <source>
        <dbReference type="Proteomes" id="UP000319004"/>
    </source>
</evidence>
<dbReference type="Pfam" id="PF13442">
    <property type="entry name" value="Cytochrome_CBB3"/>
    <property type="match status" value="1"/>
</dbReference>
<dbReference type="KEGG" id="snep:Enr13x_22270"/>
<dbReference type="InterPro" id="IPR036909">
    <property type="entry name" value="Cyt_c-like_dom_sf"/>
</dbReference>
<keyword evidence="2 6" id="KW-0349">Heme</keyword>
<dbReference type="PANTHER" id="PTHR33751">
    <property type="entry name" value="CBB3-TYPE CYTOCHROME C OXIDASE SUBUNIT FIXP"/>
    <property type="match status" value="1"/>
</dbReference>
<evidence type="ECO:0000256" key="2">
    <source>
        <dbReference type="ARBA" id="ARBA00022617"/>
    </source>
</evidence>
<dbReference type="InterPro" id="IPR050597">
    <property type="entry name" value="Cytochrome_c_Oxidase_Subunit"/>
</dbReference>
<proteinExistence type="predicted"/>
<dbReference type="OrthoDB" id="9773456at2"/>
<reference evidence="8 9" key="1">
    <citation type="submission" date="2019-03" db="EMBL/GenBank/DDBJ databases">
        <title>Deep-cultivation of Planctomycetes and their phenomic and genomic characterization uncovers novel biology.</title>
        <authorList>
            <person name="Wiegand S."/>
            <person name="Jogler M."/>
            <person name="Boedeker C."/>
            <person name="Pinto D."/>
            <person name="Vollmers J."/>
            <person name="Rivas-Marin E."/>
            <person name="Kohn T."/>
            <person name="Peeters S.H."/>
            <person name="Heuer A."/>
            <person name="Rast P."/>
            <person name="Oberbeckmann S."/>
            <person name="Bunk B."/>
            <person name="Jeske O."/>
            <person name="Meyerdierks A."/>
            <person name="Storesund J.E."/>
            <person name="Kallscheuer N."/>
            <person name="Luecker S."/>
            <person name="Lage O.M."/>
            <person name="Pohl T."/>
            <person name="Merkel B.J."/>
            <person name="Hornburger P."/>
            <person name="Mueller R.-W."/>
            <person name="Bruemmer F."/>
            <person name="Labrenz M."/>
            <person name="Spormann A.M."/>
            <person name="Op den Camp H."/>
            <person name="Overmann J."/>
            <person name="Amann R."/>
            <person name="Jetten M.S.M."/>
            <person name="Mascher T."/>
            <person name="Medema M.H."/>
            <person name="Devos D.P."/>
            <person name="Kaster A.-K."/>
            <person name="Ovreas L."/>
            <person name="Rohde M."/>
            <person name="Galperin M.Y."/>
            <person name="Jogler C."/>
        </authorList>
    </citation>
    <scope>NUCLEOTIDE SEQUENCE [LARGE SCALE GENOMIC DNA]</scope>
    <source>
        <strain evidence="8 9">Enr13</strain>
    </source>
</reference>
<dbReference type="RefSeq" id="WP_145386026.1">
    <property type="nucleotide sequence ID" value="NZ_CP037423.1"/>
</dbReference>
<accession>A0A518HNE6</accession>
<keyword evidence="1" id="KW-0813">Transport</keyword>
<evidence type="ECO:0000313" key="8">
    <source>
        <dbReference type="EMBL" id="QDV42382.1"/>
    </source>
</evidence>
<keyword evidence="5 6" id="KW-0408">Iron</keyword>
<evidence type="ECO:0000259" key="7">
    <source>
        <dbReference type="PROSITE" id="PS51007"/>
    </source>
</evidence>
<gene>
    <name evidence="8" type="primary">cyc1</name>
    <name evidence="8" type="ORF">Enr13x_22270</name>
</gene>